<evidence type="ECO:0000313" key="4">
    <source>
        <dbReference type="Proteomes" id="UP001147700"/>
    </source>
</evidence>
<comment type="caution">
    <text evidence="3">The sequence shown here is derived from an EMBL/GenBank/DDBJ whole genome shotgun (WGS) entry which is preliminary data.</text>
</comment>
<dbReference type="SMART" id="SM00052">
    <property type="entry name" value="EAL"/>
    <property type="match status" value="1"/>
</dbReference>
<dbReference type="SUPFAM" id="SSF141868">
    <property type="entry name" value="EAL domain-like"/>
    <property type="match status" value="1"/>
</dbReference>
<gene>
    <name evidence="3" type="ORF">OJ962_10935</name>
</gene>
<dbReference type="Pfam" id="PF08668">
    <property type="entry name" value="HDOD"/>
    <property type="match status" value="1"/>
</dbReference>
<accession>A0ABT4RHL2</accession>
<proteinExistence type="predicted"/>
<dbReference type="PROSITE" id="PS51833">
    <property type="entry name" value="HDOD"/>
    <property type="match status" value="1"/>
</dbReference>
<evidence type="ECO:0000259" key="1">
    <source>
        <dbReference type="PROSITE" id="PS50883"/>
    </source>
</evidence>
<dbReference type="Gene3D" id="1.10.3210.10">
    <property type="entry name" value="Hypothetical protein af1432"/>
    <property type="match status" value="1"/>
</dbReference>
<name>A0ABT4RHL2_9ACTN</name>
<protein>
    <submittedName>
        <fullName evidence="3">HDOD domain-containing protein</fullName>
    </submittedName>
</protein>
<dbReference type="EMBL" id="JAPCID010000013">
    <property type="protein sequence ID" value="MDA0138018.1"/>
    <property type="molecule type" value="Genomic_DNA"/>
</dbReference>
<organism evidence="3 4">
    <name type="scientific">Solirubrobacter deserti</name>
    <dbReference type="NCBI Taxonomy" id="2282478"/>
    <lineage>
        <taxon>Bacteria</taxon>
        <taxon>Bacillati</taxon>
        <taxon>Actinomycetota</taxon>
        <taxon>Thermoleophilia</taxon>
        <taxon>Solirubrobacterales</taxon>
        <taxon>Solirubrobacteraceae</taxon>
        <taxon>Solirubrobacter</taxon>
    </lineage>
</organism>
<reference evidence="3" key="1">
    <citation type="submission" date="2022-10" db="EMBL/GenBank/DDBJ databases">
        <title>The WGS of Solirubrobacter sp. CPCC 204708.</title>
        <authorList>
            <person name="Jiang Z."/>
        </authorList>
    </citation>
    <scope>NUCLEOTIDE SEQUENCE</scope>
    <source>
        <strain evidence="3">CPCC 204708</strain>
    </source>
</reference>
<keyword evidence="4" id="KW-1185">Reference proteome</keyword>
<dbReference type="Pfam" id="PF00563">
    <property type="entry name" value="EAL"/>
    <property type="match status" value="1"/>
</dbReference>
<dbReference type="Gene3D" id="3.20.20.450">
    <property type="entry name" value="EAL domain"/>
    <property type="match status" value="1"/>
</dbReference>
<dbReference type="InterPro" id="IPR052340">
    <property type="entry name" value="RNase_Y/CdgJ"/>
</dbReference>
<dbReference type="SUPFAM" id="SSF109604">
    <property type="entry name" value="HD-domain/PDEase-like"/>
    <property type="match status" value="1"/>
</dbReference>
<dbReference type="InterPro" id="IPR035919">
    <property type="entry name" value="EAL_sf"/>
</dbReference>
<dbReference type="InterPro" id="IPR001633">
    <property type="entry name" value="EAL_dom"/>
</dbReference>
<dbReference type="PROSITE" id="PS50883">
    <property type="entry name" value="EAL"/>
    <property type="match status" value="1"/>
</dbReference>
<dbReference type="PIRSF" id="PIRSF003180">
    <property type="entry name" value="DiGMPpdiest_YuxH"/>
    <property type="match status" value="1"/>
</dbReference>
<dbReference type="InterPro" id="IPR014408">
    <property type="entry name" value="dGMP_Pdiesterase_EAL/HD-GYP"/>
</dbReference>
<evidence type="ECO:0000313" key="3">
    <source>
        <dbReference type="EMBL" id="MDA0138018.1"/>
    </source>
</evidence>
<evidence type="ECO:0000259" key="2">
    <source>
        <dbReference type="PROSITE" id="PS51833"/>
    </source>
</evidence>
<feature type="domain" description="EAL" evidence="1">
    <location>
        <begin position="1"/>
        <end position="211"/>
    </location>
</feature>
<dbReference type="PANTHER" id="PTHR33525:SF4">
    <property type="entry name" value="CYCLIC DI-GMP PHOSPHODIESTERASE CDGJ"/>
    <property type="match status" value="1"/>
</dbReference>
<dbReference type="InterPro" id="IPR013976">
    <property type="entry name" value="HDOD"/>
</dbReference>
<sequence>MSHSTRFAREAEGAAAVVVSRQPILDNVERIVGFELLTPPEAHPHEATASVLAQAIADIGLHRLVGERPAHVDVTREFLVLVSPLPLDPARVVLELPSDEHADAELVAVLREARDAGFRIALDSFRAGRADDALLDLAESVKIDVAGRSEEEIEADVNAARGRGLAVIANGVPTRAVYGFCRGLGFDAFQGQYFAEPVIVQGASVPTYRLRALSMLAAGEAATFEQLERVIAEDPGLSLKLVKLANSAFYGGRHPVGTIRQALMALGTATVRRWAALLALAGVNDRPSHLLETGLLRARLCELVAARTAGAEAERGFTVGLFSVVDSLMGMRMPDLLGELPFDERTTRALGAHEGPEGKVLAGVLAYEAGEFDKCVQTGVSLVDIAHAYGEALDWTDGALVQLSN</sequence>
<dbReference type="PANTHER" id="PTHR33525">
    <property type="match status" value="1"/>
</dbReference>
<feature type="domain" description="HDOD" evidence="2">
    <location>
        <begin position="202"/>
        <end position="395"/>
    </location>
</feature>
<dbReference type="RefSeq" id="WP_202954094.1">
    <property type="nucleotide sequence ID" value="NZ_JAPCID010000013.1"/>
</dbReference>
<dbReference type="Proteomes" id="UP001147700">
    <property type="component" value="Unassembled WGS sequence"/>
</dbReference>